<evidence type="ECO:0000256" key="1">
    <source>
        <dbReference type="SAM" id="MobiDB-lite"/>
    </source>
</evidence>
<proteinExistence type="predicted"/>
<reference evidence="2 3" key="1">
    <citation type="submission" date="2020-06" db="EMBL/GenBank/DDBJ databases">
        <authorList>
            <person name="Li R."/>
            <person name="Bekaert M."/>
        </authorList>
    </citation>
    <scope>NUCLEOTIDE SEQUENCE [LARGE SCALE GENOMIC DNA]</scope>
    <source>
        <strain evidence="3">wild</strain>
    </source>
</reference>
<dbReference type="AlphaFoldDB" id="A0A6J8A3M7"/>
<name>A0A6J8A3M7_MYTCO</name>
<dbReference type="Proteomes" id="UP000507470">
    <property type="component" value="Unassembled WGS sequence"/>
</dbReference>
<evidence type="ECO:0000313" key="2">
    <source>
        <dbReference type="EMBL" id="CAC5360185.1"/>
    </source>
</evidence>
<evidence type="ECO:0000313" key="3">
    <source>
        <dbReference type="Proteomes" id="UP000507470"/>
    </source>
</evidence>
<keyword evidence="3" id="KW-1185">Reference proteome</keyword>
<dbReference type="EMBL" id="CACVKT020000551">
    <property type="protein sequence ID" value="CAC5360185.1"/>
    <property type="molecule type" value="Genomic_DNA"/>
</dbReference>
<organism evidence="2 3">
    <name type="scientific">Mytilus coruscus</name>
    <name type="common">Sea mussel</name>
    <dbReference type="NCBI Taxonomy" id="42192"/>
    <lineage>
        <taxon>Eukaryota</taxon>
        <taxon>Metazoa</taxon>
        <taxon>Spiralia</taxon>
        <taxon>Lophotrochozoa</taxon>
        <taxon>Mollusca</taxon>
        <taxon>Bivalvia</taxon>
        <taxon>Autobranchia</taxon>
        <taxon>Pteriomorphia</taxon>
        <taxon>Mytilida</taxon>
        <taxon>Mytiloidea</taxon>
        <taxon>Mytilidae</taxon>
        <taxon>Mytilinae</taxon>
        <taxon>Mytilus</taxon>
    </lineage>
</organism>
<sequence length="224" mass="25461">MEKSNSDDDSVEKNPQPVINISSKSNLSDDSKDLLTISRDKEDVQTVEQLTNQLTVQGACKRILKGDEEDYVTSVQVDCIETSTFVIDTLALKDRDDLRIHMAGAMKNKRVQRDYVSVQMSDGELSDMTVLKKKPSVMRNSVYRLTRIYWTSKNTKGFRRRLYELHESAGKPTRFVILQYVVEGNVPIFTNVHGNTKTANTPYVRTSKRVLADIGVGRNFRCGF</sequence>
<feature type="region of interest" description="Disordered" evidence="1">
    <location>
        <begin position="1"/>
        <end position="32"/>
    </location>
</feature>
<dbReference type="OrthoDB" id="10368341at2759"/>
<gene>
    <name evidence="2" type="ORF">MCOR_2746</name>
</gene>
<protein>
    <submittedName>
        <fullName evidence="2">Uncharacterized protein</fullName>
    </submittedName>
</protein>
<accession>A0A6J8A3M7</accession>